<dbReference type="RefSeq" id="XP_013273507.1">
    <property type="nucleotide sequence ID" value="XM_013418053.1"/>
</dbReference>
<evidence type="ECO:0000313" key="2">
    <source>
        <dbReference type="Proteomes" id="UP000053617"/>
    </source>
</evidence>
<keyword evidence="2" id="KW-1185">Reference proteome</keyword>
<evidence type="ECO:0008006" key="3">
    <source>
        <dbReference type="Google" id="ProtNLM"/>
    </source>
</evidence>
<dbReference type="OrthoDB" id="5303703at2759"/>
<gene>
    <name evidence="1" type="ORF">Z518_04347</name>
</gene>
<evidence type="ECO:0000313" key="1">
    <source>
        <dbReference type="EMBL" id="KIX06371.1"/>
    </source>
</evidence>
<dbReference type="Proteomes" id="UP000053617">
    <property type="component" value="Unassembled WGS sequence"/>
</dbReference>
<sequence>MEPYECDALLRQSFLEQFGEDCKMIENTKGMALRNDTVVDEDRNTADQQWIACKESKKRCSLKKTGSSPCVRCRRQEADWQRIERRPDITQITPFFSGPGLYGGGRQIKTIHTYWAHPIEFKHLSSARSPCHFCTDFRYGIFGLGPKEVDVIQYRDGEKFEEMGNGHRSKGCEATRMCVHCSLNRLHISRCKIHIFAPLGTRSKANLDYYAGQVIAPEWVPLLKTATYPTCSLCVHAAFWRRCVSQKFNKLGQKLSPADGKDKGCGLVLCDLCHTRIKEAAARSDSDGIRADADFLFPESLLHIAFSTSFLAMDGGND</sequence>
<dbReference type="VEuPathDB" id="FungiDB:Z518_04347"/>
<proteinExistence type="predicted"/>
<dbReference type="STRING" id="1442369.A0A0D2IT63"/>
<organism evidence="1 2">
    <name type="scientific">Rhinocladiella mackenziei CBS 650.93</name>
    <dbReference type="NCBI Taxonomy" id="1442369"/>
    <lineage>
        <taxon>Eukaryota</taxon>
        <taxon>Fungi</taxon>
        <taxon>Dikarya</taxon>
        <taxon>Ascomycota</taxon>
        <taxon>Pezizomycotina</taxon>
        <taxon>Eurotiomycetes</taxon>
        <taxon>Chaetothyriomycetidae</taxon>
        <taxon>Chaetothyriales</taxon>
        <taxon>Herpotrichiellaceae</taxon>
        <taxon>Rhinocladiella</taxon>
    </lineage>
</organism>
<accession>A0A0D2IT63</accession>
<dbReference type="GeneID" id="25292418"/>
<protein>
    <recommendedName>
        <fullName evidence="3">Zn(2)-C6 fungal-type domain-containing protein</fullName>
    </recommendedName>
</protein>
<dbReference type="HOGENOM" id="CLU_874787_0_0_1"/>
<dbReference type="AlphaFoldDB" id="A0A0D2IT63"/>
<name>A0A0D2IT63_9EURO</name>
<reference evidence="1 2" key="1">
    <citation type="submission" date="2015-01" db="EMBL/GenBank/DDBJ databases">
        <title>The Genome Sequence of Rhinocladiella mackenzie CBS 650.93.</title>
        <authorList>
            <consortium name="The Broad Institute Genomics Platform"/>
            <person name="Cuomo C."/>
            <person name="de Hoog S."/>
            <person name="Gorbushina A."/>
            <person name="Stielow B."/>
            <person name="Teixiera M."/>
            <person name="Abouelleil A."/>
            <person name="Chapman S.B."/>
            <person name="Priest M."/>
            <person name="Young S.K."/>
            <person name="Wortman J."/>
            <person name="Nusbaum C."/>
            <person name="Birren B."/>
        </authorList>
    </citation>
    <scope>NUCLEOTIDE SEQUENCE [LARGE SCALE GENOMIC DNA]</scope>
    <source>
        <strain evidence="1 2">CBS 650.93</strain>
    </source>
</reference>
<dbReference type="EMBL" id="KN847477">
    <property type="protein sequence ID" value="KIX06371.1"/>
    <property type="molecule type" value="Genomic_DNA"/>
</dbReference>